<evidence type="ECO:0000256" key="3">
    <source>
        <dbReference type="ARBA" id="ARBA00023242"/>
    </source>
</evidence>
<keyword evidence="8" id="KW-1185">Reference proteome</keyword>
<keyword evidence="4" id="KW-0175">Coiled coil</keyword>
<evidence type="ECO:0000256" key="5">
    <source>
        <dbReference type="SAM" id="MobiDB-lite"/>
    </source>
</evidence>
<proteinExistence type="inferred from homology"/>
<dbReference type="GO" id="GO:0032040">
    <property type="term" value="C:small-subunit processome"/>
    <property type="evidence" value="ECO:0007669"/>
    <property type="project" value="TreeGrafter"/>
</dbReference>
<comment type="similarity">
    <text evidence="2">Belongs to the SAS10 family.</text>
</comment>
<name>A0A6A7C878_9PEZI</name>
<gene>
    <name evidence="7" type="ORF">K470DRAFT_255758</name>
</gene>
<dbReference type="Pfam" id="PF09368">
    <property type="entry name" value="Sas10"/>
    <property type="match status" value="1"/>
</dbReference>
<keyword evidence="3" id="KW-0539">Nucleus</keyword>
<evidence type="ECO:0000256" key="1">
    <source>
        <dbReference type="ARBA" id="ARBA00004123"/>
    </source>
</evidence>
<feature type="region of interest" description="Disordered" evidence="5">
    <location>
        <begin position="415"/>
        <end position="444"/>
    </location>
</feature>
<protein>
    <recommendedName>
        <fullName evidence="6">Sas10 C-terminal domain-containing protein</fullName>
    </recommendedName>
</protein>
<comment type="subcellular location">
    <subcellularLocation>
        <location evidence="1">Nucleus</location>
    </subcellularLocation>
</comment>
<dbReference type="Proteomes" id="UP000799421">
    <property type="component" value="Unassembled WGS sequence"/>
</dbReference>
<reference evidence="7" key="1">
    <citation type="journal article" date="2020" name="Stud. Mycol.">
        <title>101 Dothideomycetes genomes: a test case for predicting lifestyles and emergence of pathogens.</title>
        <authorList>
            <person name="Haridas S."/>
            <person name="Albert R."/>
            <person name="Binder M."/>
            <person name="Bloem J."/>
            <person name="Labutti K."/>
            <person name="Salamov A."/>
            <person name="Andreopoulos B."/>
            <person name="Baker S."/>
            <person name="Barry K."/>
            <person name="Bills G."/>
            <person name="Bluhm B."/>
            <person name="Cannon C."/>
            <person name="Castanera R."/>
            <person name="Culley D."/>
            <person name="Daum C."/>
            <person name="Ezra D."/>
            <person name="Gonzalez J."/>
            <person name="Henrissat B."/>
            <person name="Kuo A."/>
            <person name="Liang C."/>
            <person name="Lipzen A."/>
            <person name="Lutzoni F."/>
            <person name="Magnuson J."/>
            <person name="Mondo S."/>
            <person name="Nolan M."/>
            <person name="Ohm R."/>
            <person name="Pangilinan J."/>
            <person name="Park H.-J."/>
            <person name="Ramirez L."/>
            <person name="Alfaro M."/>
            <person name="Sun H."/>
            <person name="Tritt A."/>
            <person name="Yoshinaga Y."/>
            <person name="Zwiers L.-H."/>
            <person name="Turgeon B."/>
            <person name="Goodwin S."/>
            <person name="Spatafora J."/>
            <person name="Crous P."/>
            <person name="Grigoriev I."/>
        </authorList>
    </citation>
    <scope>NUCLEOTIDE SEQUENCE</scope>
    <source>
        <strain evidence="7">CBS 480.64</strain>
    </source>
</reference>
<organism evidence="7 8">
    <name type="scientific">Piedraia hortae CBS 480.64</name>
    <dbReference type="NCBI Taxonomy" id="1314780"/>
    <lineage>
        <taxon>Eukaryota</taxon>
        <taxon>Fungi</taxon>
        <taxon>Dikarya</taxon>
        <taxon>Ascomycota</taxon>
        <taxon>Pezizomycotina</taxon>
        <taxon>Dothideomycetes</taxon>
        <taxon>Dothideomycetidae</taxon>
        <taxon>Capnodiales</taxon>
        <taxon>Piedraiaceae</taxon>
        <taxon>Piedraia</taxon>
    </lineage>
</organism>
<dbReference type="EMBL" id="MU005964">
    <property type="protein sequence ID" value="KAF2862868.1"/>
    <property type="molecule type" value="Genomic_DNA"/>
</dbReference>
<accession>A0A6A7C878</accession>
<feature type="domain" description="Sas10 C-terminal" evidence="6">
    <location>
        <begin position="491"/>
        <end position="565"/>
    </location>
</feature>
<dbReference type="GO" id="GO:0000462">
    <property type="term" value="P:maturation of SSU-rRNA from tricistronic rRNA transcript (SSU-rRNA, 5.8S rRNA, LSU-rRNA)"/>
    <property type="evidence" value="ECO:0007669"/>
    <property type="project" value="TreeGrafter"/>
</dbReference>
<dbReference type="InterPro" id="IPR018972">
    <property type="entry name" value="Sas10_C_dom"/>
</dbReference>
<feature type="coiled-coil region" evidence="4">
    <location>
        <begin position="103"/>
        <end position="133"/>
    </location>
</feature>
<dbReference type="PANTHER" id="PTHR13237:SF8">
    <property type="entry name" value="SOMETHING ABOUT SILENCING PROTEIN 10"/>
    <property type="match status" value="1"/>
</dbReference>
<dbReference type="AlphaFoldDB" id="A0A6A7C878"/>
<evidence type="ECO:0000313" key="8">
    <source>
        <dbReference type="Proteomes" id="UP000799421"/>
    </source>
</evidence>
<feature type="compositionally biased region" description="Basic and acidic residues" evidence="5">
    <location>
        <begin position="21"/>
        <end position="34"/>
    </location>
</feature>
<evidence type="ECO:0000313" key="7">
    <source>
        <dbReference type="EMBL" id="KAF2862868.1"/>
    </source>
</evidence>
<dbReference type="PANTHER" id="PTHR13237">
    <property type="entry name" value="SOMETHING ABOUT SILENCING PROTEIN 10-RELATED"/>
    <property type="match status" value="1"/>
</dbReference>
<sequence length="565" mass="63382">MAKRKRSTRAPTPSEPNIDVDDSRKGITDFRDVADSEDEFFLGRDEVPLQGPEAKRRKQKEEEDNQLSDEEVLDYSGEEQEAGESDGEDEEEWGVTNEALYGANEIETEEQAFEEEREAIKLQKKTLQQMQAEDFAFDPHEWGQADAEPEPLDAADPQTDIPSTDGLSEAEKLKLLKSFYPEFIPLSKELLHMEQTSASLETGSTRARAAAAYRGALQMYFLILMSSTASGDAPFKAMPPSQLRQHPIMDTLERCRETWLNVQNLRQEHTSSKPVYTLQEPVVTEPQSDDTAAEPKQPKKKRAEKAARAAKGKLQPANADRLAKTEADLAALDSLLTTNRPTKRRVVAHASEIGDEEPLNAHEAQERANRKKSLRFYTSHIAQKAYMREANSRNAGGDDDLPYRERLRDRQARLNAEAEKRGRRTANTDADMGASSDGEEAVDNAGEDDYYQLIASRSSRKKASKAALAEVHKNAALQGGRVVEEEIVDPDGKRKITYNIEKNKGLTPHRKKEVRNPRVRRRVKYGQKQKKISSMKPIYKGGEGRGGYAGELTGIKKNLVKSTKL</sequence>
<evidence type="ECO:0000256" key="4">
    <source>
        <dbReference type="SAM" id="Coils"/>
    </source>
</evidence>
<feature type="region of interest" description="Disordered" evidence="5">
    <location>
        <begin position="271"/>
        <end position="321"/>
    </location>
</feature>
<feature type="region of interest" description="Disordered" evidence="5">
    <location>
        <begin position="1"/>
        <end position="103"/>
    </location>
</feature>
<feature type="compositionally biased region" description="Basic residues" evidence="5">
    <location>
        <begin position="298"/>
        <end position="311"/>
    </location>
</feature>
<evidence type="ECO:0000256" key="2">
    <source>
        <dbReference type="ARBA" id="ARBA00010979"/>
    </source>
</evidence>
<dbReference type="OrthoDB" id="1924577at2759"/>
<feature type="compositionally biased region" description="Acidic residues" evidence="5">
    <location>
        <begin position="62"/>
        <end position="93"/>
    </location>
</feature>
<evidence type="ECO:0000259" key="6">
    <source>
        <dbReference type="Pfam" id="PF09368"/>
    </source>
</evidence>